<keyword evidence="2" id="KW-1185">Reference proteome</keyword>
<dbReference type="RefSeq" id="WP_005758295.1">
    <property type="nucleotide sequence ID" value="NZ_JAPHVQ010000001.1"/>
</dbReference>
<name>A0A9X4JCK1_ACTEU</name>
<comment type="caution">
    <text evidence="1">The sequence shown here is derived from an EMBL/GenBank/DDBJ whole genome shotgun (WGS) entry which is preliminary data.</text>
</comment>
<dbReference type="EMBL" id="JAPHVQ010000001">
    <property type="protein sequence ID" value="MDE8033570.1"/>
    <property type="molecule type" value="Genomic_DNA"/>
</dbReference>
<organism evidence="1 2">
    <name type="scientific">Actinobacillus equuli subsp. equuli</name>
    <dbReference type="NCBI Taxonomy" id="202947"/>
    <lineage>
        <taxon>Bacteria</taxon>
        <taxon>Pseudomonadati</taxon>
        <taxon>Pseudomonadota</taxon>
        <taxon>Gammaproteobacteria</taxon>
        <taxon>Pasteurellales</taxon>
        <taxon>Pasteurellaceae</taxon>
        <taxon>Actinobacillus</taxon>
    </lineage>
</organism>
<evidence type="ECO:0000313" key="2">
    <source>
        <dbReference type="Proteomes" id="UP001142444"/>
    </source>
</evidence>
<gene>
    <name evidence="1" type="ORF">OQ257_00070</name>
</gene>
<proteinExistence type="predicted"/>
<accession>A0A9X4JCK1</accession>
<sequence>MSAGLISAESTDAINGSQLYIALQRAGVKTGDSKAVQGSTGSVTNVADVIYTDTRKYFLIF</sequence>
<reference evidence="1" key="2">
    <citation type="journal article" date="2023" name="Pathogens">
        <title>Pathological Features and Genomic Characterization of an Actinobacillus equuli subsp. equuli Bearing Unique Virulence-Associated Genes from an Adult Horse with Pleuropneumonia.</title>
        <authorList>
            <person name="Kamali M."/>
            <person name="Carossino M."/>
            <person name="Del Piero F."/>
            <person name="Peak L."/>
            <person name="Mitchell M.S."/>
            <person name="Willette J."/>
            <person name="Baker R."/>
            <person name="Li F."/>
            <person name="Kenez A."/>
            <person name="Balasuriya U.B.R."/>
            <person name="Go Y.Y."/>
        </authorList>
    </citation>
    <scope>NUCLEOTIDE SEQUENCE</scope>
    <source>
        <strain evidence="1">4524</strain>
    </source>
</reference>
<dbReference type="Proteomes" id="UP001142444">
    <property type="component" value="Unassembled WGS sequence"/>
</dbReference>
<protein>
    <submittedName>
        <fullName evidence="1">Uncharacterized protein</fullName>
    </submittedName>
</protein>
<reference evidence="1" key="1">
    <citation type="submission" date="2022-11" db="EMBL/GenBank/DDBJ databases">
        <authorList>
            <person name="Kamali M."/>
            <person name="Peak L."/>
            <person name="Go Y.Y."/>
            <person name="Balasuriya U.B.R."/>
            <person name="Carossino M."/>
        </authorList>
    </citation>
    <scope>NUCLEOTIDE SEQUENCE</scope>
    <source>
        <strain evidence="1">4524</strain>
    </source>
</reference>
<dbReference type="Gene3D" id="1.20.5.170">
    <property type="match status" value="1"/>
</dbReference>
<evidence type="ECO:0000313" key="1">
    <source>
        <dbReference type="EMBL" id="MDE8033570.1"/>
    </source>
</evidence>
<dbReference type="AlphaFoldDB" id="A0A9X4JCK1"/>